<comment type="catalytic activity">
    <reaction evidence="1">
        <text>ATP + protein L-histidine = ADP + protein N-phospho-L-histidine.</text>
        <dbReference type="EC" id="2.7.13.3"/>
    </reaction>
</comment>
<dbReference type="Pfam" id="PF02518">
    <property type="entry name" value="HATPase_c"/>
    <property type="match status" value="1"/>
</dbReference>
<evidence type="ECO:0000256" key="9">
    <source>
        <dbReference type="ARBA" id="ARBA00022723"/>
    </source>
</evidence>
<evidence type="ECO:0000256" key="15">
    <source>
        <dbReference type="ARBA" id="ARBA00030800"/>
    </source>
</evidence>
<dbReference type="EMBL" id="CP151657">
    <property type="protein sequence ID" value="WZP17191.1"/>
    <property type="molecule type" value="Genomic_DNA"/>
</dbReference>
<dbReference type="PANTHER" id="PTHR24421:SF62">
    <property type="entry name" value="SENSORY TRANSDUCTION HISTIDINE KINASE"/>
    <property type="match status" value="1"/>
</dbReference>
<keyword evidence="13" id="KW-0411">Iron-sulfur</keyword>
<dbReference type="InterPro" id="IPR004358">
    <property type="entry name" value="Sig_transdc_His_kin-like_C"/>
</dbReference>
<evidence type="ECO:0000313" key="19">
    <source>
        <dbReference type="Proteomes" id="UP001448858"/>
    </source>
</evidence>
<evidence type="ECO:0000259" key="17">
    <source>
        <dbReference type="PROSITE" id="PS50109"/>
    </source>
</evidence>
<keyword evidence="16" id="KW-0812">Transmembrane</keyword>
<comment type="subcellular location">
    <subcellularLocation>
        <location evidence="3">Cytoplasm</location>
    </subcellularLocation>
</comment>
<gene>
    <name evidence="18" type="ORF">AAE021_06455</name>
</gene>
<keyword evidence="16" id="KW-0472">Membrane</keyword>
<reference evidence="18 19" key="1">
    <citation type="submission" date="2024-04" db="EMBL/GenBank/DDBJ databases">
        <title>Arthrobacter sp. from Plains bison fecal sample.</title>
        <authorList>
            <person name="Ruzzini A."/>
        </authorList>
    </citation>
    <scope>NUCLEOTIDE SEQUENCE [LARGE SCALE GENOMIC DNA]</scope>
    <source>
        <strain evidence="18 19">EINP1</strain>
    </source>
</reference>
<comment type="function">
    <text evidence="14">Member of the two-component regulatory system NreB/NreC involved in the control of dissimilatory nitrate/nitrite reduction in response to oxygen. NreB functions as a direct oxygen sensor histidine kinase which is autophosphorylated, in the absence of oxygen, probably at the conserved histidine residue, and transfers its phosphate group probably to a conserved aspartate residue of NreC. NreB/NreC activates the expression of the nitrate (narGHJI) and nitrite (nir) reductase operons, as well as the putative nitrate transporter gene narT.</text>
</comment>
<dbReference type="InterPro" id="IPR050482">
    <property type="entry name" value="Sensor_HK_TwoCompSys"/>
</dbReference>
<keyword evidence="8" id="KW-0808">Transferase</keyword>
<dbReference type="InterPro" id="IPR011712">
    <property type="entry name" value="Sig_transdc_His_kin_sub3_dim/P"/>
</dbReference>
<dbReference type="PIRSF" id="PIRSF037434">
    <property type="entry name" value="STHK_ChrS"/>
    <property type="match status" value="1"/>
</dbReference>
<dbReference type="InterPro" id="IPR003594">
    <property type="entry name" value="HATPase_dom"/>
</dbReference>
<evidence type="ECO:0000256" key="13">
    <source>
        <dbReference type="ARBA" id="ARBA00023014"/>
    </source>
</evidence>
<name>A0ABZ3A0I8_9MICC</name>
<dbReference type="PANTHER" id="PTHR24421">
    <property type="entry name" value="NITRATE/NITRITE SENSOR PROTEIN NARX-RELATED"/>
    <property type="match status" value="1"/>
</dbReference>
<protein>
    <recommendedName>
        <fullName evidence="5">Oxygen sensor histidine kinase NreB</fullName>
        <ecNumber evidence="4">2.7.13.3</ecNumber>
    </recommendedName>
    <alternativeName>
        <fullName evidence="15">Nitrogen regulation protein B</fullName>
    </alternativeName>
</protein>
<feature type="transmembrane region" description="Helical" evidence="16">
    <location>
        <begin position="95"/>
        <end position="122"/>
    </location>
</feature>
<keyword evidence="6" id="KW-0004">4Fe-4S</keyword>
<keyword evidence="19" id="KW-1185">Reference proteome</keyword>
<dbReference type="SMART" id="SM00387">
    <property type="entry name" value="HATPase_c"/>
    <property type="match status" value="1"/>
</dbReference>
<dbReference type="Pfam" id="PF07730">
    <property type="entry name" value="HisKA_3"/>
    <property type="match status" value="1"/>
</dbReference>
<evidence type="ECO:0000256" key="5">
    <source>
        <dbReference type="ARBA" id="ARBA00017322"/>
    </source>
</evidence>
<evidence type="ECO:0000256" key="7">
    <source>
        <dbReference type="ARBA" id="ARBA00022490"/>
    </source>
</evidence>
<keyword evidence="7" id="KW-0963">Cytoplasm</keyword>
<evidence type="ECO:0000256" key="2">
    <source>
        <dbReference type="ARBA" id="ARBA00001966"/>
    </source>
</evidence>
<sequence length="433" mass="44937">MNVWAEGPAGSVRAVPGSPGDMVLRALRTALHAAFAGLLLLALVQMTLSPPALPAQVCAYVLSVLLAGIYLAGTVTEKRFATTGTGPDPSRYGPVWLAIVTALWLCLLIISPEFSWVAFPLFFLDLHLLRTGPALAAVALTTAAVVAAQFVRAGQPTAPALLGPAIGALFAVIMGSAYSALHRESVNQRRALAELHRTRGELAASQHEAGMLAERERLAREIHDTLAQGLSSIVLLARAAGSALDGGDTALARERITLVQGTAAENLAEARRFVRGLAAAPLERGSLDARLAALCSDTARRSAAGGGRLECVFRVDGTPVPLHAAYEATLLRAAQSLLANIVSHAGASSAVVTLEYSPDSVALDVFDDGAGFDPADLPTGPRPDGSGFGLLSLRERVTALHGSLNVESAPGEGTVVALRLPLESGAPNRERSS</sequence>
<evidence type="ECO:0000256" key="14">
    <source>
        <dbReference type="ARBA" id="ARBA00024827"/>
    </source>
</evidence>
<feature type="domain" description="Histidine kinase" evidence="17">
    <location>
        <begin position="330"/>
        <end position="424"/>
    </location>
</feature>
<evidence type="ECO:0000256" key="12">
    <source>
        <dbReference type="ARBA" id="ARBA00023012"/>
    </source>
</evidence>
<organism evidence="18 19">
    <name type="scientific">Arthrobacter citreus</name>
    <dbReference type="NCBI Taxonomy" id="1670"/>
    <lineage>
        <taxon>Bacteria</taxon>
        <taxon>Bacillati</taxon>
        <taxon>Actinomycetota</taxon>
        <taxon>Actinomycetes</taxon>
        <taxon>Micrococcales</taxon>
        <taxon>Micrococcaceae</taxon>
        <taxon>Arthrobacter</taxon>
    </lineage>
</organism>
<dbReference type="Proteomes" id="UP001448858">
    <property type="component" value="Chromosome"/>
</dbReference>
<dbReference type="RefSeq" id="WP_342024786.1">
    <property type="nucleotide sequence ID" value="NZ_CP151657.1"/>
</dbReference>
<keyword evidence="9" id="KW-0479">Metal-binding</keyword>
<keyword evidence="10 18" id="KW-0418">Kinase</keyword>
<dbReference type="InterPro" id="IPR036890">
    <property type="entry name" value="HATPase_C_sf"/>
</dbReference>
<feature type="transmembrane region" description="Helical" evidence="16">
    <location>
        <begin position="26"/>
        <end position="45"/>
    </location>
</feature>
<feature type="transmembrane region" description="Helical" evidence="16">
    <location>
        <begin position="134"/>
        <end position="154"/>
    </location>
</feature>
<keyword evidence="12" id="KW-0902">Two-component regulatory system</keyword>
<evidence type="ECO:0000313" key="18">
    <source>
        <dbReference type="EMBL" id="WZP17191.1"/>
    </source>
</evidence>
<feature type="transmembrane region" description="Helical" evidence="16">
    <location>
        <begin position="160"/>
        <end position="181"/>
    </location>
</feature>
<evidence type="ECO:0000256" key="1">
    <source>
        <dbReference type="ARBA" id="ARBA00000085"/>
    </source>
</evidence>
<keyword evidence="16" id="KW-1133">Transmembrane helix</keyword>
<dbReference type="PRINTS" id="PR00344">
    <property type="entry name" value="BCTRLSENSOR"/>
</dbReference>
<evidence type="ECO:0000256" key="6">
    <source>
        <dbReference type="ARBA" id="ARBA00022485"/>
    </source>
</evidence>
<evidence type="ECO:0000256" key="4">
    <source>
        <dbReference type="ARBA" id="ARBA00012438"/>
    </source>
</evidence>
<dbReference type="SUPFAM" id="SSF55874">
    <property type="entry name" value="ATPase domain of HSP90 chaperone/DNA topoisomerase II/histidine kinase"/>
    <property type="match status" value="1"/>
</dbReference>
<evidence type="ECO:0000256" key="10">
    <source>
        <dbReference type="ARBA" id="ARBA00022777"/>
    </source>
</evidence>
<accession>A0ABZ3A0I8</accession>
<dbReference type="InterPro" id="IPR005467">
    <property type="entry name" value="His_kinase_dom"/>
</dbReference>
<evidence type="ECO:0000256" key="8">
    <source>
        <dbReference type="ARBA" id="ARBA00022679"/>
    </source>
</evidence>
<dbReference type="CDD" id="cd16917">
    <property type="entry name" value="HATPase_UhpB-NarQ-NarX-like"/>
    <property type="match status" value="1"/>
</dbReference>
<comment type="cofactor">
    <cofactor evidence="2">
        <name>[4Fe-4S] cluster</name>
        <dbReference type="ChEBI" id="CHEBI:49883"/>
    </cofactor>
</comment>
<dbReference type="Gene3D" id="3.30.565.10">
    <property type="entry name" value="Histidine kinase-like ATPase, C-terminal domain"/>
    <property type="match status" value="1"/>
</dbReference>
<dbReference type="GO" id="GO:0016301">
    <property type="term" value="F:kinase activity"/>
    <property type="evidence" value="ECO:0007669"/>
    <property type="project" value="UniProtKB-KW"/>
</dbReference>
<evidence type="ECO:0000256" key="11">
    <source>
        <dbReference type="ARBA" id="ARBA00023004"/>
    </source>
</evidence>
<proteinExistence type="predicted"/>
<dbReference type="EC" id="2.7.13.3" evidence="4"/>
<dbReference type="PROSITE" id="PS50109">
    <property type="entry name" value="HIS_KIN"/>
    <property type="match status" value="1"/>
</dbReference>
<keyword evidence="11" id="KW-0408">Iron</keyword>
<dbReference type="Gene3D" id="1.20.5.1930">
    <property type="match status" value="1"/>
</dbReference>
<evidence type="ECO:0000256" key="3">
    <source>
        <dbReference type="ARBA" id="ARBA00004496"/>
    </source>
</evidence>
<dbReference type="InterPro" id="IPR017205">
    <property type="entry name" value="Sig_transdc_His_kinase_ChrS"/>
</dbReference>
<evidence type="ECO:0000256" key="16">
    <source>
        <dbReference type="SAM" id="Phobius"/>
    </source>
</evidence>
<feature type="transmembrane region" description="Helical" evidence="16">
    <location>
        <begin position="57"/>
        <end position="75"/>
    </location>
</feature>